<dbReference type="InterPro" id="IPR002347">
    <property type="entry name" value="SDR_fam"/>
</dbReference>
<dbReference type="Proteomes" id="UP000799440">
    <property type="component" value="Unassembled WGS sequence"/>
</dbReference>
<accession>A0A6A6VCC0</accession>
<dbReference type="InterPro" id="IPR036291">
    <property type="entry name" value="NAD(P)-bd_dom_sf"/>
</dbReference>
<sequence length="249" mass="26950">MRTVLIIGATRGLGEALAHQYVKQGMQVYATARYSVPQSTAHNLQWISHIDITHEGAGRRISAHWESASKVDLLVICAGYFASDTLEDLDMEKQLVMYKTCAIGPTFLVHGLLHTGLLKSGSRIVLVSGESGSITLRHDRGGNYGGHASKAALNMVGKLLSIDLKPKGIAVALVHTGYLRIQDKEGNWSKKKDAATPEEAANALRAWIDTFDISKTGQFWSVRGPAGIRSAEAVLGPVDTLPTPLQLPW</sequence>
<dbReference type="AlphaFoldDB" id="A0A6A6VCC0"/>
<evidence type="ECO:0000313" key="2">
    <source>
        <dbReference type="Proteomes" id="UP000799440"/>
    </source>
</evidence>
<dbReference type="SUPFAM" id="SSF51735">
    <property type="entry name" value="NAD(P)-binding Rossmann-fold domains"/>
    <property type="match status" value="1"/>
</dbReference>
<organism evidence="1 2">
    <name type="scientific">Sporormia fimetaria CBS 119925</name>
    <dbReference type="NCBI Taxonomy" id="1340428"/>
    <lineage>
        <taxon>Eukaryota</taxon>
        <taxon>Fungi</taxon>
        <taxon>Dikarya</taxon>
        <taxon>Ascomycota</taxon>
        <taxon>Pezizomycotina</taxon>
        <taxon>Dothideomycetes</taxon>
        <taxon>Pleosporomycetidae</taxon>
        <taxon>Pleosporales</taxon>
        <taxon>Sporormiaceae</taxon>
        <taxon>Sporormia</taxon>
    </lineage>
</organism>
<evidence type="ECO:0000313" key="1">
    <source>
        <dbReference type="EMBL" id="KAF2747536.1"/>
    </source>
</evidence>
<dbReference type="PRINTS" id="PR00081">
    <property type="entry name" value="GDHRDH"/>
</dbReference>
<dbReference type="GO" id="GO:0016616">
    <property type="term" value="F:oxidoreductase activity, acting on the CH-OH group of donors, NAD or NADP as acceptor"/>
    <property type="evidence" value="ECO:0007669"/>
    <property type="project" value="TreeGrafter"/>
</dbReference>
<dbReference type="PANTHER" id="PTHR45458">
    <property type="entry name" value="SHORT-CHAIN DEHYDROGENASE/REDUCTASE SDR"/>
    <property type="match status" value="1"/>
</dbReference>
<protein>
    <submittedName>
        <fullName evidence="1">Oxidoreductase</fullName>
    </submittedName>
</protein>
<dbReference type="InterPro" id="IPR052184">
    <property type="entry name" value="SDR_enzymes"/>
</dbReference>
<dbReference type="PANTHER" id="PTHR45458:SF2">
    <property type="entry name" value="OXIDOREDUCTASE, SHORT CHAIN DEHYDROGENASE_REDUCTASE FAMILY SUPERFAMILY (AFU_ORTHOLOGUE AFUA_3G13450)"/>
    <property type="match status" value="1"/>
</dbReference>
<gene>
    <name evidence="1" type="ORF">M011DRAFT_494300</name>
</gene>
<dbReference type="EMBL" id="MU006572">
    <property type="protein sequence ID" value="KAF2747536.1"/>
    <property type="molecule type" value="Genomic_DNA"/>
</dbReference>
<dbReference type="OrthoDB" id="5296at2759"/>
<name>A0A6A6VCC0_9PLEO</name>
<keyword evidence="2" id="KW-1185">Reference proteome</keyword>
<proteinExistence type="predicted"/>
<dbReference type="Pfam" id="PF00106">
    <property type="entry name" value="adh_short"/>
    <property type="match status" value="1"/>
</dbReference>
<reference evidence="1" key="1">
    <citation type="journal article" date="2020" name="Stud. Mycol.">
        <title>101 Dothideomycetes genomes: a test case for predicting lifestyles and emergence of pathogens.</title>
        <authorList>
            <person name="Haridas S."/>
            <person name="Albert R."/>
            <person name="Binder M."/>
            <person name="Bloem J."/>
            <person name="Labutti K."/>
            <person name="Salamov A."/>
            <person name="Andreopoulos B."/>
            <person name="Baker S."/>
            <person name="Barry K."/>
            <person name="Bills G."/>
            <person name="Bluhm B."/>
            <person name="Cannon C."/>
            <person name="Castanera R."/>
            <person name="Culley D."/>
            <person name="Daum C."/>
            <person name="Ezra D."/>
            <person name="Gonzalez J."/>
            <person name="Henrissat B."/>
            <person name="Kuo A."/>
            <person name="Liang C."/>
            <person name="Lipzen A."/>
            <person name="Lutzoni F."/>
            <person name="Magnuson J."/>
            <person name="Mondo S."/>
            <person name="Nolan M."/>
            <person name="Ohm R."/>
            <person name="Pangilinan J."/>
            <person name="Park H.-J."/>
            <person name="Ramirez L."/>
            <person name="Alfaro M."/>
            <person name="Sun H."/>
            <person name="Tritt A."/>
            <person name="Yoshinaga Y."/>
            <person name="Zwiers L.-H."/>
            <person name="Turgeon B."/>
            <person name="Goodwin S."/>
            <person name="Spatafora J."/>
            <person name="Crous P."/>
            <person name="Grigoriev I."/>
        </authorList>
    </citation>
    <scope>NUCLEOTIDE SEQUENCE</scope>
    <source>
        <strain evidence="1">CBS 119925</strain>
    </source>
</reference>
<dbReference type="Gene3D" id="3.40.50.720">
    <property type="entry name" value="NAD(P)-binding Rossmann-like Domain"/>
    <property type="match status" value="1"/>
</dbReference>